<name>A0AAN6F2G5_EXODE</name>
<feature type="chain" id="PRO_5042904056" description="Lysozyme" evidence="1">
    <location>
        <begin position="17"/>
        <end position="224"/>
    </location>
</feature>
<accession>A0AAN6F2G5</accession>
<evidence type="ECO:0008006" key="4">
    <source>
        <dbReference type="Google" id="ProtNLM"/>
    </source>
</evidence>
<dbReference type="Proteomes" id="UP001161757">
    <property type="component" value="Unassembled WGS sequence"/>
</dbReference>
<reference evidence="2" key="1">
    <citation type="submission" date="2023-01" db="EMBL/GenBank/DDBJ databases">
        <title>Exophiala dermititidis isolated from Cystic Fibrosis Patient.</title>
        <authorList>
            <person name="Kurbessoian T."/>
            <person name="Crocker A."/>
            <person name="Murante D."/>
            <person name="Hogan D.A."/>
            <person name="Stajich J.E."/>
        </authorList>
    </citation>
    <scope>NUCLEOTIDE SEQUENCE</scope>
    <source>
        <strain evidence="2">Ex8</strain>
    </source>
</reference>
<dbReference type="EMBL" id="JAJGCB010000002">
    <property type="protein sequence ID" value="KAJ8994390.1"/>
    <property type="molecule type" value="Genomic_DNA"/>
</dbReference>
<keyword evidence="1" id="KW-0732">Signal</keyword>
<evidence type="ECO:0000313" key="2">
    <source>
        <dbReference type="EMBL" id="KAJ8994390.1"/>
    </source>
</evidence>
<protein>
    <recommendedName>
        <fullName evidence="4">Lysozyme</fullName>
    </recommendedName>
</protein>
<feature type="signal peptide" evidence="1">
    <location>
        <begin position="1"/>
        <end position="16"/>
    </location>
</feature>
<dbReference type="AlphaFoldDB" id="A0AAN6F2G5"/>
<evidence type="ECO:0000313" key="3">
    <source>
        <dbReference type="Proteomes" id="UP001161757"/>
    </source>
</evidence>
<proteinExistence type="predicted"/>
<organism evidence="2 3">
    <name type="scientific">Exophiala dermatitidis</name>
    <name type="common">Black yeast-like fungus</name>
    <name type="synonym">Wangiella dermatitidis</name>
    <dbReference type="NCBI Taxonomy" id="5970"/>
    <lineage>
        <taxon>Eukaryota</taxon>
        <taxon>Fungi</taxon>
        <taxon>Dikarya</taxon>
        <taxon>Ascomycota</taxon>
        <taxon>Pezizomycotina</taxon>
        <taxon>Eurotiomycetes</taxon>
        <taxon>Chaetothyriomycetidae</taxon>
        <taxon>Chaetothyriales</taxon>
        <taxon>Herpotrichiellaceae</taxon>
        <taxon>Exophiala</taxon>
    </lineage>
</organism>
<gene>
    <name evidence="2" type="ORF">HRR80_001109</name>
</gene>
<comment type="caution">
    <text evidence="2">The sequence shown here is derived from an EMBL/GenBank/DDBJ whole genome shotgun (WGS) entry which is preliminary data.</text>
</comment>
<sequence length="224" mass="23783">MFSLSLLAILAATTSALSIPFTKNHGPSLTPRSGSTAPNPVSQLLTIAPTSNTCLNASFPSECVVSSMSIVQAMVDSFAAYNITTAAEQAALLSWMAFESGDFKFNRNHFPAPGRPGQGTRVMLMPNFVSEYAASIPELKTGLTAAGSDVDKILSLVLADKYSFASAAWYYGTHCSAEQKEQVKNGGKSGWETAFVTGCVGTTVTDDRTEYWVRARSALGVTVD</sequence>
<evidence type="ECO:0000256" key="1">
    <source>
        <dbReference type="SAM" id="SignalP"/>
    </source>
</evidence>